<dbReference type="CDD" id="cd01741">
    <property type="entry name" value="GATase1_1"/>
    <property type="match status" value="1"/>
</dbReference>
<dbReference type="EMBL" id="BMFY01000010">
    <property type="protein sequence ID" value="GGA19630.1"/>
    <property type="molecule type" value="Genomic_DNA"/>
</dbReference>
<evidence type="ECO:0000259" key="1">
    <source>
        <dbReference type="Pfam" id="PF00117"/>
    </source>
</evidence>
<protein>
    <submittedName>
        <fullName evidence="2">Aminotransferase</fullName>
    </submittedName>
</protein>
<organism evidence="2 3">
    <name type="scientific">Sediminivirga luteola</name>
    <dbReference type="NCBI Taxonomy" id="1774748"/>
    <lineage>
        <taxon>Bacteria</taxon>
        <taxon>Bacillati</taxon>
        <taxon>Actinomycetota</taxon>
        <taxon>Actinomycetes</taxon>
        <taxon>Micrococcales</taxon>
        <taxon>Brevibacteriaceae</taxon>
        <taxon>Sediminivirga</taxon>
    </lineage>
</organism>
<dbReference type="AlphaFoldDB" id="A0A8J2TZH3"/>
<name>A0A8J2TZH3_9MICO</name>
<reference evidence="2" key="1">
    <citation type="journal article" date="2014" name="Int. J. Syst. Evol. Microbiol.">
        <title>Complete genome sequence of Corynebacterium casei LMG S-19264T (=DSM 44701T), isolated from a smear-ripened cheese.</title>
        <authorList>
            <consortium name="US DOE Joint Genome Institute (JGI-PGF)"/>
            <person name="Walter F."/>
            <person name="Albersmeier A."/>
            <person name="Kalinowski J."/>
            <person name="Ruckert C."/>
        </authorList>
    </citation>
    <scope>NUCLEOTIDE SEQUENCE</scope>
    <source>
        <strain evidence="2">CGMCC 1.12785</strain>
    </source>
</reference>
<sequence>MVRILVIQHEDGADARRFGDWLEEAGAELEVLRPDRGDAVPADLDGYDGLVVLGGSSGPEDDETHPWLPATRALQRLAAEAEVPSFNICLGAQLAAVAHETEVFRRRRPQVGIMEVHRRPEAAEDPVFSAVPERAKAVLWHQEEIAAVPEGAVHLMDGTDAPVQAFRVGACSWATQFHPEPDEEIVRLWAEQTSLTTQAGRQAEEIVEEYRAQADEIEASFRPVAAAFVEYIRQQPPGR</sequence>
<accession>A0A8J2TZH3</accession>
<keyword evidence="2" id="KW-0808">Transferase</keyword>
<proteinExistence type="predicted"/>
<dbReference type="GO" id="GO:0008483">
    <property type="term" value="F:transaminase activity"/>
    <property type="evidence" value="ECO:0007669"/>
    <property type="project" value="UniProtKB-KW"/>
</dbReference>
<dbReference type="RefSeq" id="WP_188551084.1">
    <property type="nucleotide sequence ID" value="NZ_BMFY01000010.1"/>
</dbReference>
<keyword evidence="2" id="KW-0032">Aminotransferase</keyword>
<dbReference type="Proteomes" id="UP000616114">
    <property type="component" value="Unassembled WGS sequence"/>
</dbReference>
<evidence type="ECO:0000313" key="3">
    <source>
        <dbReference type="Proteomes" id="UP000616114"/>
    </source>
</evidence>
<dbReference type="Gene3D" id="3.40.50.880">
    <property type="match status" value="1"/>
</dbReference>
<comment type="caution">
    <text evidence="2">The sequence shown here is derived from an EMBL/GenBank/DDBJ whole genome shotgun (WGS) entry which is preliminary data.</text>
</comment>
<keyword evidence="3" id="KW-1185">Reference proteome</keyword>
<dbReference type="SUPFAM" id="SSF52317">
    <property type="entry name" value="Class I glutamine amidotransferase-like"/>
    <property type="match status" value="1"/>
</dbReference>
<dbReference type="InterPro" id="IPR017926">
    <property type="entry name" value="GATASE"/>
</dbReference>
<evidence type="ECO:0000313" key="2">
    <source>
        <dbReference type="EMBL" id="GGA19630.1"/>
    </source>
</evidence>
<gene>
    <name evidence="2" type="ORF">GCM10011333_23430</name>
</gene>
<dbReference type="InterPro" id="IPR044992">
    <property type="entry name" value="ChyE-like"/>
</dbReference>
<dbReference type="PROSITE" id="PS51273">
    <property type="entry name" value="GATASE_TYPE_1"/>
    <property type="match status" value="1"/>
</dbReference>
<feature type="domain" description="Glutamine amidotransferase" evidence="1">
    <location>
        <begin position="22"/>
        <end position="180"/>
    </location>
</feature>
<dbReference type="GO" id="GO:0005829">
    <property type="term" value="C:cytosol"/>
    <property type="evidence" value="ECO:0007669"/>
    <property type="project" value="TreeGrafter"/>
</dbReference>
<dbReference type="PANTHER" id="PTHR42695">
    <property type="entry name" value="GLUTAMINE AMIDOTRANSFERASE YLR126C-RELATED"/>
    <property type="match status" value="1"/>
</dbReference>
<reference evidence="2" key="2">
    <citation type="submission" date="2020-09" db="EMBL/GenBank/DDBJ databases">
        <authorList>
            <person name="Sun Q."/>
            <person name="Zhou Y."/>
        </authorList>
    </citation>
    <scope>NUCLEOTIDE SEQUENCE</scope>
    <source>
        <strain evidence="2">CGMCC 1.12785</strain>
    </source>
</reference>
<dbReference type="Pfam" id="PF00117">
    <property type="entry name" value="GATase"/>
    <property type="match status" value="1"/>
</dbReference>
<dbReference type="InterPro" id="IPR029062">
    <property type="entry name" value="Class_I_gatase-like"/>
</dbReference>
<dbReference type="PANTHER" id="PTHR42695:SF5">
    <property type="entry name" value="GLUTAMINE AMIDOTRANSFERASE YLR126C-RELATED"/>
    <property type="match status" value="1"/>
</dbReference>